<gene>
    <name evidence="2" type="ORF">DOZ80_25125</name>
</gene>
<dbReference type="EMBL" id="QLIN01000014">
    <property type="protein sequence ID" value="RAI64753.1"/>
    <property type="molecule type" value="Genomic_DNA"/>
</dbReference>
<evidence type="ECO:0000256" key="1">
    <source>
        <dbReference type="SAM" id="MobiDB-lite"/>
    </source>
</evidence>
<proteinExistence type="predicted"/>
<sequence length="131" mass="14893">MTMTIETYRRKVKTCQQNLARLQAEKGRFSLKAVAAFKRKQDALAAAHRSTNVSTINMKEREAVRHESDQSKALVDMAKVDRKITDEQKKLAAAQSKLDQAVAREQKKQDVSKKKSDADLKNNRSRKSVHP</sequence>
<dbReference type="RefSeq" id="WP_111287510.1">
    <property type="nucleotide sequence ID" value="NZ_QLIN01000014.1"/>
</dbReference>
<protein>
    <submittedName>
        <fullName evidence="2">Uncharacterized protein</fullName>
    </submittedName>
</protein>
<feature type="region of interest" description="Disordered" evidence="1">
    <location>
        <begin position="98"/>
        <end position="131"/>
    </location>
</feature>
<feature type="compositionally biased region" description="Basic and acidic residues" evidence="1">
    <location>
        <begin position="102"/>
        <end position="122"/>
    </location>
</feature>
<name>A0A327MQW8_PSEFL</name>
<dbReference type="AlphaFoldDB" id="A0A327MQW8"/>
<comment type="caution">
    <text evidence="2">The sequence shown here is derived from an EMBL/GenBank/DDBJ whole genome shotgun (WGS) entry which is preliminary data.</text>
</comment>
<dbReference type="Proteomes" id="UP000249493">
    <property type="component" value="Unassembled WGS sequence"/>
</dbReference>
<reference evidence="2 3" key="1">
    <citation type="submission" date="2018-06" db="EMBL/GenBank/DDBJ databases">
        <authorList>
            <person name="Zhirakovskaya E."/>
        </authorList>
    </citation>
    <scope>NUCLEOTIDE SEQUENCE [LARGE SCALE GENOMIC DNA]</scope>
    <source>
        <strain evidence="2 3">LY3</strain>
    </source>
</reference>
<organism evidence="2 3">
    <name type="scientific">Pseudomonas fluorescens</name>
    <dbReference type="NCBI Taxonomy" id="294"/>
    <lineage>
        <taxon>Bacteria</taxon>
        <taxon>Pseudomonadati</taxon>
        <taxon>Pseudomonadota</taxon>
        <taxon>Gammaproteobacteria</taxon>
        <taxon>Pseudomonadales</taxon>
        <taxon>Pseudomonadaceae</taxon>
        <taxon>Pseudomonas</taxon>
    </lineage>
</organism>
<accession>A0A327MQW8</accession>
<evidence type="ECO:0000313" key="2">
    <source>
        <dbReference type="EMBL" id="RAI64753.1"/>
    </source>
</evidence>
<evidence type="ECO:0000313" key="3">
    <source>
        <dbReference type="Proteomes" id="UP000249493"/>
    </source>
</evidence>